<evidence type="ECO:0000256" key="8">
    <source>
        <dbReference type="ARBA" id="ARBA00023125"/>
    </source>
</evidence>
<evidence type="ECO:0000259" key="13">
    <source>
        <dbReference type="PROSITE" id="PS50157"/>
    </source>
</evidence>
<evidence type="ECO:0000256" key="11">
    <source>
        <dbReference type="PROSITE-ProRule" id="PRU00042"/>
    </source>
</evidence>
<feature type="compositionally biased region" description="Polar residues" evidence="12">
    <location>
        <begin position="338"/>
        <end position="348"/>
    </location>
</feature>
<dbReference type="OMA" id="AEDPCAR"/>
<dbReference type="InterPro" id="IPR038269">
    <property type="entry name" value="SCAN_sf"/>
</dbReference>
<comment type="similarity">
    <text evidence="2">Belongs to the krueppel C2H2-type zinc-finger protein family.</text>
</comment>
<evidence type="ECO:0000256" key="4">
    <source>
        <dbReference type="ARBA" id="ARBA00022737"/>
    </source>
</evidence>
<keyword evidence="5 11" id="KW-0863">Zinc-finger</keyword>
<dbReference type="Pfam" id="PF00096">
    <property type="entry name" value="zf-C2H2"/>
    <property type="match status" value="4"/>
</dbReference>
<keyword evidence="9" id="KW-0804">Transcription</keyword>
<evidence type="ECO:0000259" key="14">
    <source>
        <dbReference type="PROSITE" id="PS50804"/>
    </source>
</evidence>
<dbReference type="SMART" id="SM00355">
    <property type="entry name" value="ZnF_C2H2"/>
    <property type="match status" value="4"/>
</dbReference>
<evidence type="ECO:0000313" key="15">
    <source>
        <dbReference type="Ensembl" id="ENSSMRP00000025437.1"/>
    </source>
</evidence>
<dbReference type="FunFam" id="3.30.160.60:FF:000690">
    <property type="entry name" value="Zinc finger protein 354C"/>
    <property type="match status" value="1"/>
</dbReference>
<keyword evidence="4" id="KW-0677">Repeat</keyword>
<dbReference type="InterPro" id="IPR036236">
    <property type="entry name" value="Znf_C2H2_sf"/>
</dbReference>
<feature type="domain" description="C2H2-type" evidence="13">
    <location>
        <begin position="395"/>
        <end position="416"/>
    </location>
</feature>
<proteinExistence type="inferred from homology"/>
<dbReference type="GO" id="GO:0000978">
    <property type="term" value="F:RNA polymerase II cis-regulatory region sequence-specific DNA binding"/>
    <property type="evidence" value="ECO:0007669"/>
    <property type="project" value="TreeGrafter"/>
</dbReference>
<dbReference type="InterPro" id="IPR003309">
    <property type="entry name" value="SCAN_dom"/>
</dbReference>
<feature type="domain" description="C2H2-type" evidence="13">
    <location>
        <begin position="473"/>
        <end position="500"/>
    </location>
</feature>
<evidence type="ECO:0000256" key="6">
    <source>
        <dbReference type="ARBA" id="ARBA00022833"/>
    </source>
</evidence>
<dbReference type="SUPFAM" id="SSF57667">
    <property type="entry name" value="beta-beta-alpha zinc fingers"/>
    <property type="match status" value="3"/>
</dbReference>
<evidence type="ECO:0000256" key="2">
    <source>
        <dbReference type="ARBA" id="ARBA00006991"/>
    </source>
</evidence>
<evidence type="ECO:0000256" key="9">
    <source>
        <dbReference type="ARBA" id="ARBA00023163"/>
    </source>
</evidence>
<keyword evidence="6" id="KW-0862">Zinc</keyword>
<dbReference type="PANTHER" id="PTHR23226">
    <property type="entry name" value="ZINC FINGER AND SCAN DOMAIN-CONTAINING"/>
    <property type="match status" value="1"/>
</dbReference>
<dbReference type="InterPro" id="IPR013087">
    <property type="entry name" value="Znf_C2H2_type"/>
</dbReference>
<dbReference type="GO" id="GO:0005634">
    <property type="term" value="C:nucleus"/>
    <property type="evidence" value="ECO:0007669"/>
    <property type="project" value="UniProtKB-SubCell"/>
</dbReference>
<dbReference type="GeneTree" id="ENSGT00940000154715"/>
<feature type="domain" description="C2H2-type" evidence="13">
    <location>
        <begin position="501"/>
        <end position="529"/>
    </location>
</feature>
<keyword evidence="16" id="KW-1185">Reference proteome</keyword>
<dbReference type="PANTHER" id="PTHR23226:SF379">
    <property type="entry name" value="C2H2-TYPE DOMAIN-CONTAINING PROTEIN"/>
    <property type="match status" value="1"/>
</dbReference>
<dbReference type="FunFam" id="3.30.160.60:FF:001498">
    <property type="entry name" value="Zinc finger protein 404"/>
    <property type="match status" value="1"/>
</dbReference>
<dbReference type="GO" id="GO:0008270">
    <property type="term" value="F:zinc ion binding"/>
    <property type="evidence" value="ECO:0007669"/>
    <property type="project" value="UniProtKB-KW"/>
</dbReference>
<accession>A0A8D0E2I8</accession>
<dbReference type="GO" id="GO:0000981">
    <property type="term" value="F:DNA-binding transcription factor activity, RNA polymerase II-specific"/>
    <property type="evidence" value="ECO:0007669"/>
    <property type="project" value="TreeGrafter"/>
</dbReference>
<evidence type="ECO:0000256" key="7">
    <source>
        <dbReference type="ARBA" id="ARBA00023015"/>
    </source>
</evidence>
<dbReference type="SMART" id="SM00431">
    <property type="entry name" value="SCAN"/>
    <property type="match status" value="1"/>
</dbReference>
<reference evidence="15" key="1">
    <citation type="submission" date="2025-05" db="UniProtKB">
        <authorList>
            <consortium name="Ensembl"/>
        </authorList>
    </citation>
    <scope>IDENTIFICATION</scope>
</reference>
<dbReference type="Pfam" id="PF02023">
    <property type="entry name" value="SCAN"/>
    <property type="match status" value="1"/>
</dbReference>
<dbReference type="AlphaFoldDB" id="A0A8D0E2I8"/>
<evidence type="ECO:0000256" key="1">
    <source>
        <dbReference type="ARBA" id="ARBA00004123"/>
    </source>
</evidence>
<feature type="region of interest" description="Disordered" evidence="12">
    <location>
        <begin position="325"/>
        <end position="377"/>
    </location>
</feature>
<dbReference type="Ensembl" id="ENSSMRT00000029784.1">
    <property type="protein sequence ID" value="ENSSMRP00000025437.1"/>
    <property type="gene ID" value="ENSSMRG00000019670.1"/>
</dbReference>
<feature type="domain" description="C2H2-type" evidence="13">
    <location>
        <begin position="417"/>
        <end position="444"/>
    </location>
</feature>
<name>A0A8D0E2I8_SALMN</name>
<evidence type="ECO:0000256" key="10">
    <source>
        <dbReference type="ARBA" id="ARBA00023242"/>
    </source>
</evidence>
<evidence type="ECO:0000256" key="5">
    <source>
        <dbReference type="ARBA" id="ARBA00022771"/>
    </source>
</evidence>
<dbReference type="SUPFAM" id="SSF47353">
    <property type="entry name" value="Retrovirus capsid dimerization domain-like"/>
    <property type="match status" value="1"/>
</dbReference>
<organism evidence="15 16">
    <name type="scientific">Salvator merianae</name>
    <name type="common">Argentine black and white tegu</name>
    <name type="synonym">Tupinambis merianae</name>
    <dbReference type="NCBI Taxonomy" id="96440"/>
    <lineage>
        <taxon>Eukaryota</taxon>
        <taxon>Metazoa</taxon>
        <taxon>Chordata</taxon>
        <taxon>Craniata</taxon>
        <taxon>Vertebrata</taxon>
        <taxon>Euteleostomi</taxon>
        <taxon>Lepidosauria</taxon>
        <taxon>Squamata</taxon>
        <taxon>Bifurcata</taxon>
        <taxon>Unidentata</taxon>
        <taxon>Episquamata</taxon>
        <taxon>Laterata</taxon>
        <taxon>Teiioidea</taxon>
        <taxon>Teiidae</taxon>
        <taxon>Salvator</taxon>
    </lineage>
</organism>
<feature type="domain" description="SCAN box" evidence="14">
    <location>
        <begin position="156"/>
        <end position="238"/>
    </location>
</feature>
<dbReference type="Gene3D" id="1.10.4020.10">
    <property type="entry name" value="DNA breaking-rejoining enzymes"/>
    <property type="match status" value="1"/>
</dbReference>
<dbReference type="FunFam" id="3.30.160.60:FF:000212">
    <property type="entry name" value="zinc finger protein 382 isoform X2"/>
    <property type="match status" value="1"/>
</dbReference>
<feature type="domain" description="C2H2-type" evidence="13">
    <location>
        <begin position="445"/>
        <end position="472"/>
    </location>
</feature>
<dbReference type="CDD" id="cd07936">
    <property type="entry name" value="SCAN"/>
    <property type="match status" value="1"/>
</dbReference>
<dbReference type="Proteomes" id="UP000694421">
    <property type="component" value="Unplaced"/>
</dbReference>
<dbReference type="PROSITE" id="PS50804">
    <property type="entry name" value="SCAN_BOX"/>
    <property type="match status" value="1"/>
</dbReference>
<sequence>MKMEEPDARDSTIGEELLGTGKTIYALQTGSIKDFLEKLPGQQVKQEPDGSSLQEWEVQLQEFLKTVETPQSGWGSPQLPEEPVPWDDAKAFLASFEQVAEACQWPKEEWVTRLLPALKGEAERAFSRLEARDRKDYGKVKAAILRGDAMRREKQRQHFRGFCYQEAEGPRGAFNRLQELGCRWLKMERHTKEQILELLILEQFLAILPAEIQCRVKECGPGTCSQAVALAERFLQQQQQREAKRLEKSVLTQSEISGAVISFSEIKWTPRGIEQRPLGMQIKQEREEEEEAILLGDEWMCLDKEGRHPTEDLVHIGLPEISVGKKGEDDGSPWCPKQENTLESLHNSEYQKESLARERENESVSDGGNYKDLRKPTPCQRIHAGKRRNTYNISSKSFALGSSLNRHKRTHTAETPHKCLVCGKCFVYSSNLIQHKRTHTGEKPYECSVCGKRFSANSDCSRHERIHTGEKPYKCSECGKRFRLASDLSRHRRIHTGEKLYECLDCKKRFTQKANLDTHRRKIHTGNNLHHCSKNT</sequence>
<dbReference type="Gene3D" id="3.30.160.60">
    <property type="entry name" value="Classic Zinc Finger"/>
    <property type="match status" value="5"/>
</dbReference>
<dbReference type="PROSITE" id="PS50157">
    <property type="entry name" value="ZINC_FINGER_C2H2_2"/>
    <property type="match status" value="5"/>
</dbReference>
<dbReference type="Ensembl" id="ENSSMRT00000029785.1">
    <property type="protein sequence ID" value="ENSSMRP00000025438.1"/>
    <property type="gene ID" value="ENSSMRG00000019670.1"/>
</dbReference>
<keyword evidence="3" id="KW-0479">Metal-binding</keyword>
<evidence type="ECO:0000313" key="16">
    <source>
        <dbReference type="Proteomes" id="UP000694421"/>
    </source>
</evidence>
<keyword evidence="10" id="KW-0539">Nucleus</keyword>
<comment type="subcellular location">
    <subcellularLocation>
        <location evidence="1">Nucleus</location>
    </subcellularLocation>
</comment>
<dbReference type="FunFam" id="3.30.160.60:FF:002343">
    <property type="entry name" value="Zinc finger protein 33A"/>
    <property type="match status" value="1"/>
</dbReference>
<keyword evidence="8" id="KW-0238">DNA-binding</keyword>
<evidence type="ECO:0000256" key="12">
    <source>
        <dbReference type="SAM" id="MobiDB-lite"/>
    </source>
</evidence>
<feature type="compositionally biased region" description="Basic and acidic residues" evidence="12">
    <location>
        <begin position="349"/>
        <end position="362"/>
    </location>
</feature>
<dbReference type="FunFam" id="1.10.4020.10:FF:000001">
    <property type="entry name" value="zinc finger protein 263 isoform X1"/>
    <property type="match status" value="1"/>
</dbReference>
<dbReference type="PROSITE" id="PS00028">
    <property type="entry name" value="ZINC_FINGER_C2H2_1"/>
    <property type="match status" value="4"/>
</dbReference>
<evidence type="ECO:0000256" key="3">
    <source>
        <dbReference type="ARBA" id="ARBA00022723"/>
    </source>
</evidence>
<protein>
    <submittedName>
        <fullName evidence="15">Uncharacterized protein</fullName>
    </submittedName>
</protein>
<keyword evidence="7" id="KW-0805">Transcription regulation</keyword>